<reference evidence="3 4" key="1">
    <citation type="submission" date="2022-10" db="EMBL/GenBank/DDBJ databases">
        <title>Luteolibacter arcticus strain CCTCC AB 2014275, whole genome shotgun sequencing project.</title>
        <authorList>
            <person name="Zhao G."/>
            <person name="Shen L."/>
        </authorList>
    </citation>
    <scope>NUCLEOTIDE SEQUENCE [LARGE SCALE GENOMIC DNA]</scope>
    <source>
        <strain evidence="3 4">CCTCC AB 2014275</strain>
    </source>
</reference>
<dbReference type="Pfam" id="PF01738">
    <property type="entry name" value="DLH"/>
    <property type="match status" value="1"/>
</dbReference>
<keyword evidence="4" id="KW-1185">Reference proteome</keyword>
<dbReference type="InterPro" id="IPR002925">
    <property type="entry name" value="Dienelactn_hydro"/>
</dbReference>
<dbReference type="Proteomes" id="UP001320876">
    <property type="component" value="Unassembled WGS sequence"/>
</dbReference>
<evidence type="ECO:0000313" key="3">
    <source>
        <dbReference type="EMBL" id="MCW1925005.1"/>
    </source>
</evidence>
<protein>
    <submittedName>
        <fullName evidence="3">Prolyl oligopeptidase family serine peptidase</fullName>
    </submittedName>
</protein>
<dbReference type="PANTHER" id="PTHR43037">
    <property type="entry name" value="UNNAMED PRODUCT-RELATED"/>
    <property type="match status" value="1"/>
</dbReference>
<dbReference type="RefSeq" id="WP_264489113.1">
    <property type="nucleotide sequence ID" value="NZ_JAPDDT010000011.1"/>
</dbReference>
<dbReference type="Gene3D" id="3.40.50.1820">
    <property type="entry name" value="alpha/beta hydrolase"/>
    <property type="match status" value="1"/>
</dbReference>
<accession>A0ABT3GNB4</accession>
<dbReference type="InterPro" id="IPR029058">
    <property type="entry name" value="AB_hydrolase_fold"/>
</dbReference>
<proteinExistence type="predicted"/>
<evidence type="ECO:0000256" key="1">
    <source>
        <dbReference type="ARBA" id="ARBA00022729"/>
    </source>
</evidence>
<evidence type="ECO:0000313" key="4">
    <source>
        <dbReference type="Proteomes" id="UP001320876"/>
    </source>
</evidence>
<comment type="caution">
    <text evidence="3">The sequence shown here is derived from an EMBL/GenBank/DDBJ whole genome shotgun (WGS) entry which is preliminary data.</text>
</comment>
<dbReference type="EMBL" id="JAPDDT010000011">
    <property type="protein sequence ID" value="MCW1925005.1"/>
    <property type="molecule type" value="Genomic_DNA"/>
</dbReference>
<dbReference type="InterPro" id="IPR050955">
    <property type="entry name" value="Plant_Biomass_Hydrol_Est"/>
</dbReference>
<dbReference type="PANTHER" id="PTHR43037:SF1">
    <property type="entry name" value="BLL1128 PROTEIN"/>
    <property type="match status" value="1"/>
</dbReference>
<keyword evidence="1" id="KW-0732">Signal</keyword>
<name>A0ABT3GNB4_9BACT</name>
<sequence length="285" mass="30989">MSDYSSSTRSPASYPHLASSALLALTGIFLGADHGFAEAPTAAQEAPATMPATPGLEVKIFPIREKNLSSLIYVPEGYETPGKKWPLIIFLHGAGQKGTDTEKLKRNGPISRVLQGKKFPFVILAPQCPENGYWSKPEQVGQLNEILDTTLKEYHIDETRVYLTGLSMGAHGVWNFAAAHPERFAAIAPIAGGAGTEGGKVGEAARRLVKMPIWVFHGDADDRVEFKQSQIIVDALKEAGAGDNLQFTIYPGVKHDSWTATYNNDGLYTWFLSHRKQPPSNPSGN</sequence>
<evidence type="ECO:0000259" key="2">
    <source>
        <dbReference type="Pfam" id="PF01738"/>
    </source>
</evidence>
<organism evidence="3 4">
    <name type="scientific">Luteolibacter arcticus</name>
    <dbReference type="NCBI Taxonomy" id="1581411"/>
    <lineage>
        <taxon>Bacteria</taxon>
        <taxon>Pseudomonadati</taxon>
        <taxon>Verrucomicrobiota</taxon>
        <taxon>Verrucomicrobiia</taxon>
        <taxon>Verrucomicrobiales</taxon>
        <taxon>Verrucomicrobiaceae</taxon>
        <taxon>Luteolibacter</taxon>
    </lineage>
</organism>
<feature type="domain" description="Dienelactone hydrolase" evidence="2">
    <location>
        <begin position="151"/>
        <end position="255"/>
    </location>
</feature>
<dbReference type="SUPFAM" id="SSF53474">
    <property type="entry name" value="alpha/beta-Hydrolases"/>
    <property type="match status" value="1"/>
</dbReference>
<gene>
    <name evidence="3" type="ORF">OKA05_20755</name>
</gene>